<feature type="compositionally biased region" description="Basic and acidic residues" evidence="5">
    <location>
        <begin position="55"/>
        <end position="69"/>
    </location>
</feature>
<organism evidence="7 8">
    <name type="scientific">Linum tenue</name>
    <dbReference type="NCBI Taxonomy" id="586396"/>
    <lineage>
        <taxon>Eukaryota</taxon>
        <taxon>Viridiplantae</taxon>
        <taxon>Streptophyta</taxon>
        <taxon>Embryophyta</taxon>
        <taxon>Tracheophyta</taxon>
        <taxon>Spermatophyta</taxon>
        <taxon>Magnoliopsida</taxon>
        <taxon>eudicotyledons</taxon>
        <taxon>Gunneridae</taxon>
        <taxon>Pentapetalae</taxon>
        <taxon>rosids</taxon>
        <taxon>fabids</taxon>
        <taxon>Malpighiales</taxon>
        <taxon>Linaceae</taxon>
        <taxon>Linum</taxon>
    </lineage>
</organism>
<dbReference type="EMBL" id="CAMGYJ010000009">
    <property type="protein sequence ID" value="CAI0476231.1"/>
    <property type="molecule type" value="Genomic_DNA"/>
</dbReference>
<evidence type="ECO:0000256" key="4">
    <source>
        <dbReference type="ARBA" id="ARBA00047304"/>
    </source>
</evidence>
<comment type="catalytic activity">
    <reaction evidence="4">
        <text>NAD(+) + H2O = ADP-D-ribose + nicotinamide + H(+)</text>
        <dbReference type="Rhea" id="RHEA:16301"/>
        <dbReference type="ChEBI" id="CHEBI:15377"/>
        <dbReference type="ChEBI" id="CHEBI:15378"/>
        <dbReference type="ChEBI" id="CHEBI:17154"/>
        <dbReference type="ChEBI" id="CHEBI:57540"/>
        <dbReference type="ChEBI" id="CHEBI:57967"/>
        <dbReference type="EC" id="3.2.2.6"/>
    </reaction>
    <physiologicalReaction direction="left-to-right" evidence="4">
        <dbReference type="Rhea" id="RHEA:16302"/>
    </physiologicalReaction>
</comment>
<gene>
    <name evidence="7" type="ORF">LITE_LOCUS40685</name>
</gene>
<dbReference type="PANTHER" id="PTHR32009:SF39">
    <property type="entry name" value="TIR DOMAIN-CONTAINING PROTEIN"/>
    <property type="match status" value="1"/>
</dbReference>
<feature type="region of interest" description="Disordered" evidence="5">
    <location>
        <begin position="1"/>
        <end position="72"/>
    </location>
</feature>
<keyword evidence="2" id="KW-0378">Hydrolase</keyword>
<evidence type="ECO:0000256" key="3">
    <source>
        <dbReference type="ARBA" id="ARBA00023027"/>
    </source>
</evidence>
<dbReference type="PANTHER" id="PTHR32009">
    <property type="entry name" value="TMV RESISTANCE PROTEIN N-LIKE"/>
    <property type="match status" value="1"/>
</dbReference>
<dbReference type="SMART" id="SM00255">
    <property type="entry name" value="TIR"/>
    <property type="match status" value="1"/>
</dbReference>
<dbReference type="AlphaFoldDB" id="A0AAV0Q1F5"/>
<dbReference type="SUPFAM" id="SSF52200">
    <property type="entry name" value="Toll/Interleukin receptor TIR domain"/>
    <property type="match status" value="1"/>
</dbReference>
<dbReference type="InterPro" id="IPR035897">
    <property type="entry name" value="Toll_tir_struct_dom_sf"/>
</dbReference>
<feature type="domain" description="TIR" evidence="6">
    <location>
        <begin position="74"/>
        <end position="226"/>
    </location>
</feature>
<keyword evidence="3" id="KW-0520">NAD</keyword>
<evidence type="ECO:0000256" key="5">
    <source>
        <dbReference type="SAM" id="MobiDB-lite"/>
    </source>
</evidence>
<evidence type="ECO:0000313" key="8">
    <source>
        <dbReference type="Proteomes" id="UP001154282"/>
    </source>
</evidence>
<dbReference type="Gene3D" id="3.40.50.10140">
    <property type="entry name" value="Toll/interleukin-1 receptor homology (TIR) domain"/>
    <property type="match status" value="1"/>
</dbReference>
<evidence type="ECO:0000259" key="6">
    <source>
        <dbReference type="PROSITE" id="PS50104"/>
    </source>
</evidence>
<feature type="compositionally biased region" description="Basic residues" evidence="5">
    <location>
        <begin position="1"/>
        <end position="18"/>
    </location>
</feature>
<feature type="compositionally biased region" description="Polar residues" evidence="5">
    <location>
        <begin position="23"/>
        <end position="37"/>
    </location>
</feature>
<dbReference type="GO" id="GO:0061809">
    <property type="term" value="F:NAD+ nucleosidase activity, cyclic ADP-ribose generating"/>
    <property type="evidence" value="ECO:0007669"/>
    <property type="project" value="UniProtKB-EC"/>
</dbReference>
<evidence type="ECO:0000256" key="2">
    <source>
        <dbReference type="ARBA" id="ARBA00022801"/>
    </source>
</evidence>
<accession>A0AAV0Q1F5</accession>
<evidence type="ECO:0000313" key="7">
    <source>
        <dbReference type="EMBL" id="CAI0476231.1"/>
    </source>
</evidence>
<dbReference type="EC" id="3.2.2.6" evidence="1"/>
<protein>
    <recommendedName>
        <fullName evidence="1">ADP-ribosyl cyclase/cyclic ADP-ribose hydrolase</fullName>
        <ecNumber evidence="1">3.2.2.6</ecNumber>
    </recommendedName>
</protein>
<dbReference type="PROSITE" id="PS50104">
    <property type="entry name" value="TIR"/>
    <property type="match status" value="1"/>
</dbReference>
<sequence length="226" mass="25257">MAFTPFRRHLRPLPRRPIHASGRPNQTSPLPISSTDGSRPLHLLHHPPRCALLSGHEKSTKEEKDGGEHHPRRPGFDVFLSFHGHDVRHRIVDHLYAALLRKGIKPFKDDTEMERGLDVEEAISTAIQDSSIYLLLLSPGYASSAFCMDEAVEIMQRCCCGGGGGRVALPVFYLVSPDDVCLPTAGCFKEHFLSHFDEFTYGRVQGWMDAFSSIGKISGWVHENGR</sequence>
<reference evidence="7" key="1">
    <citation type="submission" date="2022-08" db="EMBL/GenBank/DDBJ databases">
        <authorList>
            <person name="Gutierrez-Valencia J."/>
        </authorList>
    </citation>
    <scope>NUCLEOTIDE SEQUENCE</scope>
</reference>
<dbReference type="Pfam" id="PF01582">
    <property type="entry name" value="TIR"/>
    <property type="match status" value="1"/>
</dbReference>
<dbReference type="GO" id="GO:0007165">
    <property type="term" value="P:signal transduction"/>
    <property type="evidence" value="ECO:0007669"/>
    <property type="project" value="InterPro"/>
</dbReference>
<proteinExistence type="predicted"/>
<dbReference type="Proteomes" id="UP001154282">
    <property type="component" value="Unassembled WGS sequence"/>
</dbReference>
<dbReference type="InterPro" id="IPR000157">
    <property type="entry name" value="TIR_dom"/>
</dbReference>
<keyword evidence="8" id="KW-1185">Reference proteome</keyword>
<name>A0AAV0Q1F5_9ROSI</name>
<comment type="caution">
    <text evidence="7">The sequence shown here is derived from an EMBL/GenBank/DDBJ whole genome shotgun (WGS) entry which is preliminary data.</text>
</comment>
<evidence type="ECO:0000256" key="1">
    <source>
        <dbReference type="ARBA" id="ARBA00011982"/>
    </source>
</evidence>